<dbReference type="EC" id="2.7.7.7" evidence="2"/>
<dbReference type="InterPro" id="IPR040982">
    <property type="entry name" value="DNA_pol3_finger"/>
</dbReference>
<evidence type="ECO:0000313" key="3">
    <source>
        <dbReference type="Proteomes" id="UP000240400"/>
    </source>
</evidence>
<protein>
    <submittedName>
        <fullName evidence="2">PolC-type DNA polymerase III</fullName>
        <ecNumber evidence="2">2.7.7.7</ecNumber>
    </submittedName>
</protein>
<keyword evidence="2" id="KW-0808">Transferase</keyword>
<feature type="domain" description="DNA polymerase III alpha subunit finger" evidence="1">
    <location>
        <begin position="1"/>
        <end position="87"/>
    </location>
</feature>
<evidence type="ECO:0000259" key="1">
    <source>
        <dbReference type="Pfam" id="PF17657"/>
    </source>
</evidence>
<dbReference type="PANTHER" id="PTHR32294:SF5">
    <property type="entry name" value="DNA POLYMERASE III POLC-TYPE"/>
    <property type="match status" value="1"/>
</dbReference>
<feature type="non-terminal residue" evidence="2">
    <location>
        <position position="152"/>
    </location>
</feature>
<comment type="caution">
    <text evidence="2">The sequence shown here is derived from an EMBL/GenBank/DDBJ whole genome shotgun (WGS) entry which is preliminary data.</text>
</comment>
<dbReference type="PANTHER" id="PTHR32294">
    <property type="entry name" value="DNA POLYMERASE III SUBUNIT ALPHA"/>
    <property type="match status" value="1"/>
</dbReference>
<accession>A0A2T4S4X2</accession>
<dbReference type="Gene3D" id="6.10.140.1510">
    <property type="match status" value="1"/>
</dbReference>
<proteinExistence type="predicted"/>
<dbReference type="GO" id="GO:0008408">
    <property type="term" value="F:3'-5' exonuclease activity"/>
    <property type="evidence" value="ECO:0007669"/>
    <property type="project" value="InterPro"/>
</dbReference>
<name>A0A2T4S4X2_9STAP</name>
<dbReference type="InterPro" id="IPR004805">
    <property type="entry name" value="DnaE2/DnaE/PolC"/>
</dbReference>
<dbReference type="AlphaFoldDB" id="A0A2T4S4X2"/>
<reference evidence="2 3" key="1">
    <citation type="journal article" date="2016" name="Front. Microbiol.">
        <title>Comprehensive Phylogenetic Analysis of Bovine Non-aureus Staphylococci Species Based on Whole-Genome Sequencing.</title>
        <authorList>
            <person name="Naushad S."/>
            <person name="Barkema H.W."/>
            <person name="Luby C."/>
            <person name="Condas L.A."/>
            <person name="Nobrega D.B."/>
            <person name="Carson D.A."/>
            <person name="De Buck J."/>
        </authorList>
    </citation>
    <scope>NUCLEOTIDE SEQUENCE [LARGE SCALE GENOMIC DNA]</scope>
    <source>
        <strain evidence="2 3">SNUC 4337</strain>
    </source>
</reference>
<dbReference type="Pfam" id="PF17657">
    <property type="entry name" value="DNA_pol3_finger"/>
    <property type="match status" value="1"/>
</dbReference>
<gene>
    <name evidence="2" type="primary">polC</name>
    <name evidence="2" type="ORF">BUZ61_17790</name>
</gene>
<sequence>LEDTKPTTFSELVQISGLSHGTDVWLGNAQELVRSGTCDLSGVIGCRDDIMVYFMYAGLEPSLAFNIMEAVRKGKGLQEEWEEIMKENNVPDWYLDACKKIKYMFPKAHAAAYVLMAVRIAYFKVHYPLYYYASYFTVRASDFDLLTMIKDK</sequence>
<dbReference type="Proteomes" id="UP000240400">
    <property type="component" value="Unassembled WGS sequence"/>
</dbReference>
<dbReference type="GO" id="GO:0003887">
    <property type="term" value="F:DNA-directed DNA polymerase activity"/>
    <property type="evidence" value="ECO:0007669"/>
    <property type="project" value="UniProtKB-EC"/>
</dbReference>
<evidence type="ECO:0000313" key="2">
    <source>
        <dbReference type="EMBL" id="PTK41803.1"/>
    </source>
</evidence>
<organism evidence="2 3">
    <name type="scientific">Staphylococcus nepalensis</name>
    <dbReference type="NCBI Taxonomy" id="214473"/>
    <lineage>
        <taxon>Bacteria</taxon>
        <taxon>Bacillati</taxon>
        <taxon>Bacillota</taxon>
        <taxon>Bacilli</taxon>
        <taxon>Bacillales</taxon>
        <taxon>Staphylococcaceae</taxon>
        <taxon>Staphylococcus</taxon>
    </lineage>
</organism>
<feature type="non-terminal residue" evidence="2">
    <location>
        <position position="1"/>
    </location>
</feature>
<dbReference type="EMBL" id="PZHR01000883">
    <property type="protein sequence ID" value="PTK41803.1"/>
    <property type="molecule type" value="Genomic_DNA"/>
</dbReference>
<keyword evidence="2" id="KW-0548">Nucleotidyltransferase</keyword>
<dbReference type="GO" id="GO:0006260">
    <property type="term" value="P:DNA replication"/>
    <property type="evidence" value="ECO:0007669"/>
    <property type="project" value="InterPro"/>
</dbReference>